<dbReference type="GO" id="GO:0000156">
    <property type="term" value="F:phosphorelay response regulator activity"/>
    <property type="evidence" value="ECO:0007669"/>
    <property type="project" value="TreeGrafter"/>
</dbReference>
<dbReference type="GO" id="GO:0005829">
    <property type="term" value="C:cytosol"/>
    <property type="evidence" value="ECO:0007669"/>
    <property type="project" value="TreeGrafter"/>
</dbReference>
<evidence type="ECO:0000256" key="2">
    <source>
        <dbReference type="ARBA" id="ARBA00022490"/>
    </source>
</evidence>
<dbReference type="FunFam" id="1.10.10.10:FF:000099">
    <property type="entry name" value="Two-component system response regulator TorR"/>
    <property type="match status" value="1"/>
</dbReference>
<dbReference type="InterPro" id="IPR039420">
    <property type="entry name" value="WalR-like"/>
</dbReference>
<evidence type="ECO:0000256" key="4">
    <source>
        <dbReference type="ARBA" id="ARBA00023012"/>
    </source>
</evidence>
<dbReference type="AlphaFoldDB" id="A0A1J5RQJ5"/>
<organism evidence="10">
    <name type="scientific">mine drainage metagenome</name>
    <dbReference type="NCBI Taxonomy" id="410659"/>
    <lineage>
        <taxon>unclassified sequences</taxon>
        <taxon>metagenomes</taxon>
        <taxon>ecological metagenomes</taxon>
    </lineage>
</organism>
<dbReference type="PROSITE" id="PS51755">
    <property type="entry name" value="OMPR_PHOB"/>
    <property type="match status" value="1"/>
</dbReference>
<dbReference type="GO" id="GO:0006355">
    <property type="term" value="P:regulation of DNA-templated transcription"/>
    <property type="evidence" value="ECO:0007669"/>
    <property type="project" value="InterPro"/>
</dbReference>
<accession>A0A1J5RQJ5</accession>
<dbReference type="PANTHER" id="PTHR48111">
    <property type="entry name" value="REGULATOR OF RPOS"/>
    <property type="match status" value="1"/>
</dbReference>
<gene>
    <name evidence="10" type="primary">ompR_15</name>
    <name evidence="10" type="ORF">GALL_237650</name>
</gene>
<dbReference type="InterPro" id="IPR016032">
    <property type="entry name" value="Sig_transdc_resp-reg_C-effctor"/>
</dbReference>
<dbReference type="SUPFAM" id="SSF52172">
    <property type="entry name" value="CheY-like"/>
    <property type="match status" value="1"/>
</dbReference>
<dbReference type="Gene3D" id="6.10.250.690">
    <property type="match status" value="1"/>
</dbReference>
<proteinExistence type="predicted"/>
<dbReference type="CDD" id="cd00383">
    <property type="entry name" value="trans_reg_C"/>
    <property type="match status" value="1"/>
</dbReference>
<dbReference type="FunFam" id="3.40.50.2300:FF:000001">
    <property type="entry name" value="DNA-binding response regulator PhoB"/>
    <property type="match status" value="1"/>
</dbReference>
<evidence type="ECO:0000259" key="8">
    <source>
        <dbReference type="PROSITE" id="PS50110"/>
    </source>
</evidence>
<dbReference type="PANTHER" id="PTHR48111:SF4">
    <property type="entry name" value="DNA-BINDING DUAL TRANSCRIPTIONAL REGULATOR OMPR"/>
    <property type="match status" value="1"/>
</dbReference>
<keyword evidence="5" id="KW-0805">Transcription regulation</keyword>
<evidence type="ECO:0000313" key="10">
    <source>
        <dbReference type="EMBL" id="OIQ94239.1"/>
    </source>
</evidence>
<dbReference type="InterPro" id="IPR001789">
    <property type="entry name" value="Sig_transdc_resp-reg_receiver"/>
</dbReference>
<dbReference type="SMART" id="SM00448">
    <property type="entry name" value="REC"/>
    <property type="match status" value="1"/>
</dbReference>
<keyword evidence="3" id="KW-0597">Phosphoprotein</keyword>
<dbReference type="InterPro" id="IPR036388">
    <property type="entry name" value="WH-like_DNA-bd_sf"/>
</dbReference>
<sequence>METSDHILIVDDDAEIRHLLSAYLQKNGLRVTAVGDGKAMERALLASGVDLIVLDLMLPGDDGLTLCRKLRAKSDIPILMLTARGEETDRIVGLEMGADDYLPKPFSARELLARIKVILRRARSLPRNLQPEEARQVRFAGWTLDTAHRHLVSPAGVVVALSGAEYRLLRVFLSHPNRVLNRDQLVDLTQGREADPLDRSIDVQVSRLRQRLGDDPRDPALIKTVRGAGYVLSAPVEGTA</sequence>
<evidence type="ECO:0000256" key="1">
    <source>
        <dbReference type="ARBA" id="ARBA00004496"/>
    </source>
</evidence>
<feature type="domain" description="Response regulatory" evidence="8">
    <location>
        <begin position="6"/>
        <end position="119"/>
    </location>
</feature>
<name>A0A1J5RQJ5_9ZZZZ</name>
<evidence type="ECO:0000259" key="9">
    <source>
        <dbReference type="PROSITE" id="PS51755"/>
    </source>
</evidence>
<keyword evidence="7" id="KW-0804">Transcription</keyword>
<dbReference type="InterPro" id="IPR011006">
    <property type="entry name" value="CheY-like_superfamily"/>
</dbReference>
<comment type="subcellular location">
    <subcellularLocation>
        <location evidence="1">Cytoplasm</location>
    </subcellularLocation>
</comment>
<dbReference type="Gene3D" id="3.40.50.2300">
    <property type="match status" value="1"/>
</dbReference>
<dbReference type="InterPro" id="IPR001867">
    <property type="entry name" value="OmpR/PhoB-type_DNA-bd"/>
</dbReference>
<keyword evidence="4" id="KW-0902">Two-component regulatory system</keyword>
<keyword evidence="6" id="KW-0238">DNA-binding</keyword>
<feature type="domain" description="OmpR/PhoB-type" evidence="9">
    <location>
        <begin position="134"/>
        <end position="234"/>
    </location>
</feature>
<evidence type="ECO:0000256" key="7">
    <source>
        <dbReference type="ARBA" id="ARBA00023163"/>
    </source>
</evidence>
<dbReference type="SMART" id="SM00862">
    <property type="entry name" value="Trans_reg_C"/>
    <property type="match status" value="1"/>
</dbReference>
<dbReference type="PROSITE" id="PS50110">
    <property type="entry name" value="RESPONSE_REGULATORY"/>
    <property type="match status" value="1"/>
</dbReference>
<dbReference type="SUPFAM" id="SSF46894">
    <property type="entry name" value="C-terminal effector domain of the bipartite response regulators"/>
    <property type="match status" value="1"/>
</dbReference>
<keyword evidence="2" id="KW-0963">Cytoplasm</keyword>
<reference evidence="10" key="1">
    <citation type="submission" date="2016-10" db="EMBL/GenBank/DDBJ databases">
        <title>Sequence of Gallionella enrichment culture.</title>
        <authorList>
            <person name="Poehlein A."/>
            <person name="Muehling M."/>
            <person name="Daniel R."/>
        </authorList>
    </citation>
    <scope>NUCLEOTIDE SEQUENCE</scope>
</reference>
<dbReference type="Pfam" id="PF00486">
    <property type="entry name" value="Trans_reg_C"/>
    <property type="match status" value="1"/>
</dbReference>
<evidence type="ECO:0000256" key="6">
    <source>
        <dbReference type="ARBA" id="ARBA00023125"/>
    </source>
</evidence>
<dbReference type="Pfam" id="PF00072">
    <property type="entry name" value="Response_reg"/>
    <property type="match status" value="1"/>
</dbReference>
<evidence type="ECO:0000256" key="5">
    <source>
        <dbReference type="ARBA" id="ARBA00023015"/>
    </source>
</evidence>
<dbReference type="GO" id="GO:0032993">
    <property type="term" value="C:protein-DNA complex"/>
    <property type="evidence" value="ECO:0007669"/>
    <property type="project" value="TreeGrafter"/>
</dbReference>
<dbReference type="EMBL" id="MLJW01000190">
    <property type="protein sequence ID" value="OIQ94239.1"/>
    <property type="molecule type" value="Genomic_DNA"/>
</dbReference>
<comment type="caution">
    <text evidence="10">The sequence shown here is derived from an EMBL/GenBank/DDBJ whole genome shotgun (WGS) entry which is preliminary data.</text>
</comment>
<dbReference type="Gene3D" id="1.10.10.10">
    <property type="entry name" value="Winged helix-like DNA-binding domain superfamily/Winged helix DNA-binding domain"/>
    <property type="match status" value="1"/>
</dbReference>
<dbReference type="GO" id="GO:0000976">
    <property type="term" value="F:transcription cis-regulatory region binding"/>
    <property type="evidence" value="ECO:0007669"/>
    <property type="project" value="TreeGrafter"/>
</dbReference>
<evidence type="ECO:0000256" key="3">
    <source>
        <dbReference type="ARBA" id="ARBA00022553"/>
    </source>
</evidence>
<protein>
    <submittedName>
        <fullName evidence="10">Transcriptional regulatory protein OmpR</fullName>
    </submittedName>
</protein>